<dbReference type="FunFam" id="3.40.50.360:FF:000023">
    <property type="entry name" value="NADPH--cytochrome P450 reductase"/>
    <property type="match status" value="1"/>
</dbReference>
<keyword evidence="3" id="KW-0472">Membrane</keyword>
<dbReference type="InterPro" id="IPR008254">
    <property type="entry name" value="Flavodoxin/NO_synth"/>
</dbReference>
<sequence length="642" mass="70423">MELDRSLESKYLRESAHFGKPMRVLKMPSTFEIEIGSEKASSLDLLSVVVASLSDGYGLDSSTGDAFVEKRLLIAVLSIVIAVLVGCMAIFFVRRSRGRKPAEPPKPLVVKTQMDTEEDQGKKKVTVFFETLTRMAEGFTKELAEEAKVRYPNAIFKVMDIDEYATEDDEYEENLKKESLALFFLATYGDGEPTENAARFYKWFTEGKERGIWLENLQFGVFGLGNRQYEHFNKVAVVVDELLHEQGAKHIVQVGLGDDDQCIEDDFSAWRELLWPELDKLLQDENETGASTPYTAVIPEYRVVFVKPEEVPYLDKSLSFANGHAIHDIQHPCRANVAVRRELHTSASDQSCIHLEFDIDGTGLTTAATEEVDFSGNGIIAVGLKALYGVLQTNTMLKTLNLSGNNIGDEGAKEAAAFLPHSLLLWLVAEITENRGLSAGYSRYQDGIREVTSEVEGSLAATNNVAIATGPVVHGANHCGLRVGCSILRAHLLRSTPCHAPQTTLPRSNGLSSTNRCPSARPMSKRGESSSSIVPVVRATRWTTRPSPNQAASLFEIPLSAIPTQPLASFPPSGHEGPVSTIQPLHRSQARANATSAPSNRSGRSGLTAIIRLPTDTWWDPTFTEPCSPSHKINIQGPLAQA</sequence>
<keyword evidence="3" id="KW-1133">Transmembrane helix</keyword>
<accession>A0A8J5F6V3</accession>
<evidence type="ECO:0000259" key="4">
    <source>
        <dbReference type="PROSITE" id="PS50902"/>
    </source>
</evidence>
<evidence type="ECO:0000256" key="2">
    <source>
        <dbReference type="SAM" id="MobiDB-lite"/>
    </source>
</evidence>
<dbReference type="PANTHER" id="PTHR19384">
    <property type="entry name" value="NITRIC OXIDE SYNTHASE-RELATED"/>
    <property type="match status" value="1"/>
</dbReference>
<dbReference type="InterPro" id="IPR001611">
    <property type="entry name" value="Leu-rich_rpt"/>
</dbReference>
<protein>
    <recommendedName>
        <fullName evidence="4">Flavodoxin-like domain-containing protein</fullName>
    </recommendedName>
</protein>
<dbReference type="GO" id="GO:0005829">
    <property type="term" value="C:cytosol"/>
    <property type="evidence" value="ECO:0007669"/>
    <property type="project" value="TreeGrafter"/>
</dbReference>
<dbReference type="InterPro" id="IPR032675">
    <property type="entry name" value="LRR_dom_sf"/>
</dbReference>
<dbReference type="PRINTS" id="PR00369">
    <property type="entry name" value="FLAVODOXIN"/>
</dbReference>
<evidence type="ECO:0000313" key="5">
    <source>
        <dbReference type="EMBL" id="KAG6480203.1"/>
    </source>
</evidence>
<dbReference type="AlphaFoldDB" id="A0A8J5F6V3"/>
<evidence type="ECO:0000313" key="6">
    <source>
        <dbReference type="Proteomes" id="UP000734854"/>
    </source>
</evidence>
<keyword evidence="3" id="KW-0812">Transmembrane</keyword>
<dbReference type="SUPFAM" id="SSF52218">
    <property type="entry name" value="Flavoproteins"/>
    <property type="match status" value="1"/>
</dbReference>
<dbReference type="PANTHER" id="PTHR19384:SF17">
    <property type="entry name" value="NADPH--CYTOCHROME P450 REDUCTASE"/>
    <property type="match status" value="1"/>
</dbReference>
<evidence type="ECO:0000256" key="1">
    <source>
        <dbReference type="ARBA" id="ARBA00022630"/>
    </source>
</evidence>
<feature type="domain" description="Flavodoxin-like" evidence="4">
    <location>
        <begin position="125"/>
        <end position="275"/>
    </location>
</feature>
<comment type="caution">
    <text evidence="5">The sequence shown here is derived from an EMBL/GenBank/DDBJ whole genome shotgun (WGS) entry which is preliminary data.</text>
</comment>
<feature type="compositionally biased region" description="Polar residues" evidence="2">
    <location>
        <begin position="501"/>
        <end position="517"/>
    </location>
</feature>
<dbReference type="Gene3D" id="3.40.50.360">
    <property type="match status" value="1"/>
</dbReference>
<keyword evidence="6" id="KW-1185">Reference proteome</keyword>
<dbReference type="SUPFAM" id="SSF52047">
    <property type="entry name" value="RNI-like"/>
    <property type="match status" value="1"/>
</dbReference>
<name>A0A8J5F6V3_ZINOF</name>
<dbReference type="InterPro" id="IPR017938">
    <property type="entry name" value="Riboflavin_synthase-like_b-brl"/>
</dbReference>
<feature type="region of interest" description="Disordered" evidence="2">
    <location>
        <begin position="499"/>
        <end position="532"/>
    </location>
</feature>
<keyword evidence="1" id="KW-0285">Flavoprotein</keyword>
<reference evidence="5 6" key="1">
    <citation type="submission" date="2020-08" db="EMBL/GenBank/DDBJ databases">
        <title>Plant Genome Project.</title>
        <authorList>
            <person name="Zhang R.-G."/>
        </authorList>
    </citation>
    <scope>NUCLEOTIDE SEQUENCE [LARGE SCALE GENOMIC DNA]</scope>
    <source>
        <tissue evidence="5">Rhizome</tissue>
    </source>
</reference>
<dbReference type="Gene3D" id="3.80.10.10">
    <property type="entry name" value="Ribonuclease Inhibitor"/>
    <property type="match status" value="1"/>
</dbReference>
<dbReference type="Proteomes" id="UP000734854">
    <property type="component" value="Unassembled WGS sequence"/>
</dbReference>
<dbReference type="SMART" id="SM00368">
    <property type="entry name" value="LRR_RI"/>
    <property type="match status" value="1"/>
</dbReference>
<feature type="transmembrane region" description="Helical" evidence="3">
    <location>
        <begin position="72"/>
        <end position="93"/>
    </location>
</feature>
<feature type="compositionally biased region" description="Polar residues" evidence="2">
    <location>
        <begin position="590"/>
        <end position="605"/>
    </location>
</feature>
<dbReference type="GO" id="GO:0050660">
    <property type="term" value="F:flavin adenine dinucleotide binding"/>
    <property type="evidence" value="ECO:0007669"/>
    <property type="project" value="TreeGrafter"/>
</dbReference>
<dbReference type="SUPFAM" id="SSF63380">
    <property type="entry name" value="Riboflavin synthase domain-like"/>
    <property type="match status" value="1"/>
</dbReference>
<gene>
    <name evidence="5" type="ORF">ZIOFF_063683</name>
</gene>
<organism evidence="5 6">
    <name type="scientific">Zingiber officinale</name>
    <name type="common">Ginger</name>
    <name type="synonym">Amomum zingiber</name>
    <dbReference type="NCBI Taxonomy" id="94328"/>
    <lineage>
        <taxon>Eukaryota</taxon>
        <taxon>Viridiplantae</taxon>
        <taxon>Streptophyta</taxon>
        <taxon>Embryophyta</taxon>
        <taxon>Tracheophyta</taxon>
        <taxon>Spermatophyta</taxon>
        <taxon>Magnoliopsida</taxon>
        <taxon>Liliopsida</taxon>
        <taxon>Zingiberales</taxon>
        <taxon>Zingiberaceae</taxon>
        <taxon>Zingiber</taxon>
    </lineage>
</organism>
<dbReference type="Pfam" id="PF00258">
    <property type="entry name" value="Flavodoxin_1"/>
    <property type="match status" value="1"/>
</dbReference>
<dbReference type="InterPro" id="IPR001094">
    <property type="entry name" value="Flavdoxin-like"/>
</dbReference>
<dbReference type="PROSITE" id="PS50902">
    <property type="entry name" value="FLAVODOXIN_LIKE"/>
    <property type="match status" value="1"/>
</dbReference>
<evidence type="ECO:0000256" key="3">
    <source>
        <dbReference type="SAM" id="Phobius"/>
    </source>
</evidence>
<feature type="region of interest" description="Disordered" evidence="2">
    <location>
        <begin position="569"/>
        <end position="606"/>
    </location>
</feature>
<dbReference type="EMBL" id="JACMSC010000017">
    <property type="protein sequence ID" value="KAG6480203.1"/>
    <property type="molecule type" value="Genomic_DNA"/>
</dbReference>
<dbReference type="Gene3D" id="2.40.30.10">
    <property type="entry name" value="Translation factors"/>
    <property type="match status" value="1"/>
</dbReference>
<dbReference type="InterPro" id="IPR029039">
    <property type="entry name" value="Flavoprotein-like_sf"/>
</dbReference>
<proteinExistence type="predicted"/>
<dbReference type="GO" id="GO:0010181">
    <property type="term" value="F:FMN binding"/>
    <property type="evidence" value="ECO:0007669"/>
    <property type="project" value="InterPro"/>
</dbReference>
<dbReference type="GO" id="GO:0003958">
    <property type="term" value="F:NADPH-hemoprotein reductase activity"/>
    <property type="evidence" value="ECO:0007669"/>
    <property type="project" value="TreeGrafter"/>
</dbReference>
<dbReference type="Pfam" id="PF13516">
    <property type="entry name" value="LRR_6"/>
    <property type="match status" value="1"/>
</dbReference>